<dbReference type="AlphaFoldDB" id="A0A4Y2BXP6"/>
<dbReference type="OrthoDB" id="6736769at2759"/>
<dbReference type="EMBL" id="BGPR01000125">
    <property type="protein sequence ID" value="GBL96942.1"/>
    <property type="molecule type" value="Genomic_DNA"/>
</dbReference>
<name>A0A4Y2BXP6_ARAVE</name>
<reference evidence="1 2" key="1">
    <citation type="journal article" date="2019" name="Sci. Rep.">
        <title>Orb-weaving spider Araneus ventricosus genome elucidates the spidroin gene catalogue.</title>
        <authorList>
            <person name="Kono N."/>
            <person name="Nakamura H."/>
            <person name="Ohtoshi R."/>
            <person name="Moran D.A.P."/>
            <person name="Shinohara A."/>
            <person name="Yoshida Y."/>
            <person name="Fujiwara M."/>
            <person name="Mori M."/>
            <person name="Tomita M."/>
            <person name="Arakawa K."/>
        </authorList>
    </citation>
    <scope>NUCLEOTIDE SEQUENCE [LARGE SCALE GENOMIC DNA]</scope>
</reference>
<keyword evidence="2" id="KW-1185">Reference proteome</keyword>
<sequence>MSNLKTSLSDQEFERFVSEGYFTVRRSDKFWCGVWNGHNYRAGQMRSIKVSGGLTQGRNMSDGVVARWICTMPGSLQNSPFNQSEEFTSLSSGIAVDDRVNCDSAEELGENAAKGIVGKRFADVTLKRKVQVFTLAAMENTKLIDTDPVVFNPNQLFHRIACVLRSADDLEGSLHYEWAP</sequence>
<protein>
    <submittedName>
        <fullName evidence="1">Uncharacterized protein</fullName>
    </submittedName>
</protein>
<accession>A0A4Y2BXP6</accession>
<organism evidence="1 2">
    <name type="scientific">Araneus ventricosus</name>
    <name type="common">Orbweaver spider</name>
    <name type="synonym">Epeira ventricosa</name>
    <dbReference type="NCBI Taxonomy" id="182803"/>
    <lineage>
        <taxon>Eukaryota</taxon>
        <taxon>Metazoa</taxon>
        <taxon>Ecdysozoa</taxon>
        <taxon>Arthropoda</taxon>
        <taxon>Chelicerata</taxon>
        <taxon>Arachnida</taxon>
        <taxon>Araneae</taxon>
        <taxon>Araneomorphae</taxon>
        <taxon>Entelegynae</taxon>
        <taxon>Araneoidea</taxon>
        <taxon>Araneidae</taxon>
        <taxon>Araneus</taxon>
    </lineage>
</organism>
<comment type="caution">
    <text evidence="1">The sequence shown here is derived from an EMBL/GenBank/DDBJ whole genome shotgun (WGS) entry which is preliminary data.</text>
</comment>
<gene>
    <name evidence="1" type="ORF">AVEN_182522_1</name>
</gene>
<proteinExistence type="predicted"/>
<dbReference type="Proteomes" id="UP000499080">
    <property type="component" value="Unassembled WGS sequence"/>
</dbReference>
<evidence type="ECO:0000313" key="1">
    <source>
        <dbReference type="EMBL" id="GBL96942.1"/>
    </source>
</evidence>
<evidence type="ECO:0000313" key="2">
    <source>
        <dbReference type="Proteomes" id="UP000499080"/>
    </source>
</evidence>